<reference evidence="3 5" key="2">
    <citation type="submission" date="2024-07" db="EMBL/GenBank/DDBJ databases">
        <authorList>
            <person name="Akdeniz Z."/>
        </authorList>
    </citation>
    <scope>NUCLEOTIDE SEQUENCE [LARGE SCALE GENOMIC DNA]</scope>
</reference>
<dbReference type="EMBL" id="CAXDID020000120">
    <property type="protein sequence ID" value="CAL6031769.1"/>
    <property type="molecule type" value="Genomic_DNA"/>
</dbReference>
<evidence type="ECO:0000313" key="4">
    <source>
        <dbReference type="EMBL" id="CAL6063598.1"/>
    </source>
</evidence>
<dbReference type="AlphaFoldDB" id="A0AA86QS05"/>
<keyword evidence="5" id="KW-1185">Reference proteome</keyword>
<comment type="caution">
    <text evidence="2">The sequence shown here is derived from an EMBL/GenBank/DDBJ whole genome shotgun (WGS) entry which is preliminary data.</text>
</comment>
<protein>
    <submittedName>
        <fullName evidence="3">Hypothetical_protein</fullName>
    </submittedName>
</protein>
<evidence type="ECO:0000313" key="3">
    <source>
        <dbReference type="EMBL" id="CAL6031769.1"/>
    </source>
</evidence>
<dbReference type="EMBL" id="CATOUU010000666">
    <property type="protein sequence ID" value="CAI9939639.1"/>
    <property type="molecule type" value="Genomic_DNA"/>
</dbReference>
<dbReference type="Proteomes" id="UP001642409">
    <property type="component" value="Unassembled WGS sequence"/>
</dbReference>
<dbReference type="EMBL" id="CATOUU010000960">
    <property type="protein sequence ID" value="CAI9962948.1"/>
    <property type="molecule type" value="Genomic_DNA"/>
</dbReference>
<proteinExistence type="predicted"/>
<accession>A0AA86QS05</accession>
<name>A0AA86QS05_9EUKA</name>
<gene>
    <name evidence="1" type="ORF">HINF_LOCUS27284</name>
    <name evidence="3" type="ORF">HINF_LOCUS34166</name>
    <name evidence="2" type="ORF">HINF_LOCUS50593</name>
    <name evidence="4" type="ORF">HINF_LOCUS50952</name>
</gene>
<dbReference type="EMBL" id="CAXDID020000246">
    <property type="protein sequence ID" value="CAL6063598.1"/>
    <property type="molecule type" value="Genomic_DNA"/>
</dbReference>
<evidence type="ECO:0000313" key="2">
    <source>
        <dbReference type="EMBL" id="CAI9962948.1"/>
    </source>
</evidence>
<reference evidence="2" key="1">
    <citation type="submission" date="2023-06" db="EMBL/GenBank/DDBJ databases">
        <authorList>
            <person name="Kurt Z."/>
        </authorList>
    </citation>
    <scope>NUCLEOTIDE SEQUENCE</scope>
</reference>
<evidence type="ECO:0000313" key="5">
    <source>
        <dbReference type="Proteomes" id="UP001642409"/>
    </source>
</evidence>
<organism evidence="2">
    <name type="scientific">Hexamita inflata</name>
    <dbReference type="NCBI Taxonomy" id="28002"/>
    <lineage>
        <taxon>Eukaryota</taxon>
        <taxon>Metamonada</taxon>
        <taxon>Diplomonadida</taxon>
        <taxon>Hexamitidae</taxon>
        <taxon>Hexamitinae</taxon>
        <taxon>Hexamita</taxon>
    </lineage>
</organism>
<evidence type="ECO:0000313" key="1">
    <source>
        <dbReference type="EMBL" id="CAI9939639.1"/>
    </source>
</evidence>
<sequence length="152" mass="17982">MPLNEQQSQLADQFYLMHQLDFQKLVSVSFCSLSPSACTRGCSVVLALFGDGCRYWAPRDFLQTLRQIICFTKFQVIMINKVKSYQCFSVLQLNNQHVVAQHVENRCVAKIQEDLRFINQYVIIQLERRERQDVQQFLLLLVLQWWALEMLF</sequence>